<dbReference type="RefSeq" id="WP_281462842.1">
    <property type="nucleotide sequence ID" value="NZ_JASBAN010000001.1"/>
</dbReference>
<reference evidence="2" key="1">
    <citation type="submission" date="2023-05" db="EMBL/GenBank/DDBJ databases">
        <title>Whole genome sequence of Commensalibacter sp.</title>
        <authorList>
            <person name="Charoenyingcharoen P."/>
            <person name="Yukphan P."/>
        </authorList>
    </citation>
    <scope>NUCLEOTIDE SEQUENCE</scope>
    <source>
        <strain evidence="2">TBRC 10068</strain>
    </source>
</reference>
<dbReference type="Proteomes" id="UP001431775">
    <property type="component" value="Unassembled WGS sequence"/>
</dbReference>
<keyword evidence="3" id="KW-1185">Reference proteome</keyword>
<name>A0ABT6Q8J8_9PROT</name>
<proteinExistence type="predicted"/>
<keyword evidence="1" id="KW-1133">Transmembrane helix</keyword>
<evidence type="ECO:0000256" key="1">
    <source>
        <dbReference type="SAM" id="Phobius"/>
    </source>
</evidence>
<gene>
    <name evidence="2" type="ORF">QJV33_08065</name>
</gene>
<organism evidence="2 3">
    <name type="scientific">Commensalibacter nepenthis</name>
    <dbReference type="NCBI Taxonomy" id="3043872"/>
    <lineage>
        <taxon>Bacteria</taxon>
        <taxon>Pseudomonadati</taxon>
        <taxon>Pseudomonadota</taxon>
        <taxon>Alphaproteobacteria</taxon>
        <taxon>Acetobacterales</taxon>
        <taxon>Acetobacteraceae</taxon>
    </lineage>
</organism>
<feature type="transmembrane region" description="Helical" evidence="1">
    <location>
        <begin position="6"/>
        <end position="26"/>
    </location>
</feature>
<dbReference type="EMBL" id="JASBAN010000001">
    <property type="protein sequence ID" value="MDI2113228.1"/>
    <property type="molecule type" value="Genomic_DNA"/>
</dbReference>
<accession>A0ABT6Q8J8</accession>
<sequence length="117" mass="13292">MVEEWFWFIFLIFVVIFVGLLIRLSFSRYKKIIFLALVMIPAGLILFCVGIFQTVAAILSVGHSNVHYNPTLYLSLGLVSLILVIPCAIIGFFEIKKASKNILRPDNHPSNSLFEFN</sequence>
<comment type="caution">
    <text evidence="2">The sequence shown here is derived from an EMBL/GenBank/DDBJ whole genome shotgun (WGS) entry which is preliminary data.</text>
</comment>
<evidence type="ECO:0000313" key="2">
    <source>
        <dbReference type="EMBL" id="MDI2113228.1"/>
    </source>
</evidence>
<protein>
    <submittedName>
        <fullName evidence="2">Uncharacterized protein</fullName>
    </submittedName>
</protein>
<keyword evidence="1" id="KW-0812">Transmembrane</keyword>
<feature type="transmembrane region" description="Helical" evidence="1">
    <location>
        <begin position="33"/>
        <end position="59"/>
    </location>
</feature>
<feature type="transmembrane region" description="Helical" evidence="1">
    <location>
        <begin position="71"/>
        <end position="93"/>
    </location>
</feature>
<keyword evidence="1" id="KW-0472">Membrane</keyword>
<evidence type="ECO:0000313" key="3">
    <source>
        <dbReference type="Proteomes" id="UP001431775"/>
    </source>
</evidence>